<dbReference type="EMBL" id="RJJR01000011">
    <property type="protein sequence ID" value="RNI35216.1"/>
    <property type="molecule type" value="Genomic_DNA"/>
</dbReference>
<sequence>MLENVLKKSIIIYICLTLVEYGLTALGGSLLKIFGYVLIFLWILLKKGMIPNLKKNKALLYMIAFLGCSLATLLWSVDVEMGSYYFLAMANMVFIVIIASTLSWNKKDMDQLLTFFQFAAGIFSLIIVVQGETFGSFSRATLSIGGTMEDPNNMAAMLLIPTIISVWKILNNEGIKLFSTRIVLLNFVLLGLPVTAMLMLGSRGALISAMAGTLFLLLFNNQYSQGSQTSFKTLTIFKTLIIIAAVIVIVIPYIDADILQRFTISRMEEDKGSNRLVIWGMAISEFFKAPLFGIGLGSFQAITQKGVHNQFLIVLVETGIVGFILFTGSLVILLRKTLKNKLGLLAAILIATMVVIFFLDSYNKKFLWNAVLISIIILRYHTCRLRKKPQVSIEKYEYSNLQ</sequence>
<reference evidence="7 8" key="1">
    <citation type="submission" date="2018-11" db="EMBL/GenBank/DDBJ databases">
        <title>Draft genome sequence of Ferruginibacter sp. BO-59.</title>
        <authorList>
            <person name="Im W.T."/>
        </authorList>
    </citation>
    <scope>NUCLEOTIDE SEQUENCE [LARGE SCALE GENOMIC DNA]</scope>
    <source>
        <strain evidence="7 8">BO-59</strain>
    </source>
</reference>
<keyword evidence="3 5" id="KW-1133">Transmembrane helix</keyword>
<feature type="transmembrane region" description="Helical" evidence="5">
    <location>
        <begin position="83"/>
        <end position="105"/>
    </location>
</feature>
<evidence type="ECO:0000313" key="7">
    <source>
        <dbReference type="EMBL" id="RNI35216.1"/>
    </source>
</evidence>
<evidence type="ECO:0000256" key="3">
    <source>
        <dbReference type="ARBA" id="ARBA00022989"/>
    </source>
</evidence>
<feature type="transmembrane region" description="Helical" evidence="5">
    <location>
        <begin position="276"/>
        <end position="299"/>
    </location>
</feature>
<dbReference type="AlphaFoldDB" id="A0A3M9NBT6"/>
<evidence type="ECO:0000259" key="6">
    <source>
        <dbReference type="Pfam" id="PF04932"/>
    </source>
</evidence>
<accession>A0A3M9NBT6</accession>
<dbReference type="InterPro" id="IPR007016">
    <property type="entry name" value="O-antigen_ligase-rel_domated"/>
</dbReference>
<evidence type="ECO:0000313" key="8">
    <source>
        <dbReference type="Proteomes" id="UP000267223"/>
    </source>
</evidence>
<feature type="transmembrane region" description="Helical" evidence="5">
    <location>
        <begin position="340"/>
        <end position="359"/>
    </location>
</feature>
<feature type="transmembrane region" description="Helical" evidence="5">
    <location>
        <begin position="112"/>
        <end position="131"/>
    </location>
</feature>
<keyword evidence="7" id="KW-0436">Ligase</keyword>
<evidence type="ECO:0000256" key="5">
    <source>
        <dbReference type="SAM" id="Phobius"/>
    </source>
</evidence>
<keyword evidence="8" id="KW-1185">Reference proteome</keyword>
<comment type="caution">
    <text evidence="7">The sequence shown here is derived from an EMBL/GenBank/DDBJ whole genome shotgun (WGS) entry which is preliminary data.</text>
</comment>
<evidence type="ECO:0000256" key="4">
    <source>
        <dbReference type="ARBA" id="ARBA00023136"/>
    </source>
</evidence>
<dbReference type="GO" id="GO:0016874">
    <property type="term" value="F:ligase activity"/>
    <property type="evidence" value="ECO:0007669"/>
    <property type="project" value="UniProtKB-KW"/>
</dbReference>
<dbReference type="Pfam" id="PF04932">
    <property type="entry name" value="Wzy_C"/>
    <property type="match status" value="1"/>
</dbReference>
<keyword evidence="4 5" id="KW-0472">Membrane</keyword>
<name>A0A3M9NBT6_9BACT</name>
<keyword evidence="2 5" id="KW-0812">Transmembrane</keyword>
<protein>
    <submittedName>
        <fullName evidence="7">O-antigen ligase domain-containing protein</fullName>
    </submittedName>
</protein>
<feature type="transmembrane region" description="Helical" evidence="5">
    <location>
        <begin position="311"/>
        <end position="334"/>
    </location>
</feature>
<dbReference type="GO" id="GO:0016020">
    <property type="term" value="C:membrane"/>
    <property type="evidence" value="ECO:0007669"/>
    <property type="project" value="UniProtKB-SubCell"/>
</dbReference>
<evidence type="ECO:0000256" key="1">
    <source>
        <dbReference type="ARBA" id="ARBA00004141"/>
    </source>
</evidence>
<feature type="transmembrane region" description="Helical" evidence="5">
    <location>
        <begin position="58"/>
        <end position="77"/>
    </location>
</feature>
<dbReference type="PANTHER" id="PTHR37422">
    <property type="entry name" value="TEICHURONIC ACID BIOSYNTHESIS PROTEIN TUAE"/>
    <property type="match status" value="1"/>
</dbReference>
<comment type="subcellular location">
    <subcellularLocation>
        <location evidence="1">Membrane</location>
        <topology evidence="1">Multi-pass membrane protein</topology>
    </subcellularLocation>
</comment>
<feature type="transmembrane region" description="Helical" evidence="5">
    <location>
        <begin position="206"/>
        <end position="223"/>
    </location>
</feature>
<feature type="transmembrane region" description="Helical" evidence="5">
    <location>
        <begin position="182"/>
        <end position="200"/>
    </location>
</feature>
<feature type="transmembrane region" description="Helical" evidence="5">
    <location>
        <begin position="235"/>
        <end position="256"/>
    </location>
</feature>
<proteinExistence type="predicted"/>
<dbReference type="InterPro" id="IPR051533">
    <property type="entry name" value="WaaL-like"/>
</dbReference>
<dbReference type="PANTHER" id="PTHR37422:SF23">
    <property type="entry name" value="TEICHURONIC ACID BIOSYNTHESIS PROTEIN TUAE"/>
    <property type="match status" value="1"/>
</dbReference>
<feature type="transmembrane region" description="Helical" evidence="5">
    <location>
        <begin position="26"/>
        <end position="46"/>
    </location>
</feature>
<feature type="transmembrane region" description="Helical" evidence="5">
    <location>
        <begin position="151"/>
        <end position="170"/>
    </location>
</feature>
<evidence type="ECO:0000256" key="2">
    <source>
        <dbReference type="ARBA" id="ARBA00022692"/>
    </source>
</evidence>
<feature type="domain" description="O-antigen ligase-related" evidence="6">
    <location>
        <begin position="190"/>
        <end position="326"/>
    </location>
</feature>
<feature type="transmembrane region" description="Helical" evidence="5">
    <location>
        <begin position="366"/>
        <end position="382"/>
    </location>
</feature>
<gene>
    <name evidence="7" type="ORF">EFY79_13230</name>
</gene>
<dbReference type="Proteomes" id="UP000267223">
    <property type="component" value="Unassembled WGS sequence"/>
</dbReference>
<organism evidence="7 8">
    <name type="scientific">Hanamia caeni</name>
    <dbReference type="NCBI Taxonomy" id="2294116"/>
    <lineage>
        <taxon>Bacteria</taxon>
        <taxon>Pseudomonadati</taxon>
        <taxon>Bacteroidota</taxon>
        <taxon>Chitinophagia</taxon>
        <taxon>Chitinophagales</taxon>
        <taxon>Chitinophagaceae</taxon>
        <taxon>Hanamia</taxon>
    </lineage>
</organism>